<organism evidence="1">
    <name type="scientific">marine sediment metagenome</name>
    <dbReference type="NCBI Taxonomy" id="412755"/>
    <lineage>
        <taxon>unclassified sequences</taxon>
        <taxon>metagenomes</taxon>
        <taxon>ecological metagenomes</taxon>
    </lineage>
</organism>
<protein>
    <submittedName>
        <fullName evidence="1">Uncharacterized protein</fullName>
    </submittedName>
</protein>
<dbReference type="AlphaFoldDB" id="X0TLC1"/>
<proteinExistence type="predicted"/>
<reference evidence="1" key="1">
    <citation type="journal article" date="2014" name="Front. Microbiol.">
        <title>High frequency of phylogenetically diverse reductive dehalogenase-homologous genes in deep subseafloor sedimentary metagenomes.</title>
        <authorList>
            <person name="Kawai M."/>
            <person name="Futagami T."/>
            <person name="Toyoda A."/>
            <person name="Takaki Y."/>
            <person name="Nishi S."/>
            <person name="Hori S."/>
            <person name="Arai W."/>
            <person name="Tsubouchi T."/>
            <person name="Morono Y."/>
            <person name="Uchiyama I."/>
            <person name="Ito T."/>
            <person name="Fujiyama A."/>
            <person name="Inagaki F."/>
            <person name="Takami H."/>
        </authorList>
    </citation>
    <scope>NUCLEOTIDE SEQUENCE</scope>
    <source>
        <strain evidence="1">Expedition CK06-06</strain>
    </source>
</reference>
<comment type="caution">
    <text evidence="1">The sequence shown here is derived from an EMBL/GenBank/DDBJ whole genome shotgun (WGS) entry which is preliminary data.</text>
</comment>
<name>X0TLC1_9ZZZZ</name>
<evidence type="ECO:0000313" key="1">
    <source>
        <dbReference type="EMBL" id="GAF94024.1"/>
    </source>
</evidence>
<gene>
    <name evidence="1" type="ORF">S01H1_31909</name>
</gene>
<sequence>MKKRRQDVLYDEMIKLIENSDQEKFKELLLAYTLVMMLHDDAGVVDTMVDI</sequence>
<dbReference type="EMBL" id="BARS01019722">
    <property type="protein sequence ID" value="GAF94024.1"/>
    <property type="molecule type" value="Genomic_DNA"/>
</dbReference>
<feature type="non-terminal residue" evidence="1">
    <location>
        <position position="51"/>
    </location>
</feature>
<accession>X0TLC1</accession>